<protein>
    <submittedName>
        <fullName evidence="1">Uncharacterized protein</fullName>
    </submittedName>
</protein>
<evidence type="ECO:0000313" key="2">
    <source>
        <dbReference type="Proteomes" id="UP000230607"/>
    </source>
</evidence>
<organism evidence="1 2">
    <name type="scientific">Candidatus Nitrosotalea okcheonensis</name>
    <dbReference type="NCBI Taxonomy" id="1903276"/>
    <lineage>
        <taxon>Archaea</taxon>
        <taxon>Nitrososphaerota</taxon>
        <taxon>Nitrososphaeria</taxon>
        <taxon>Nitrosotaleales</taxon>
        <taxon>Nitrosotaleaceae</taxon>
        <taxon>Nitrosotalea</taxon>
    </lineage>
</organism>
<name>A0A2H1FEB9_9ARCH</name>
<dbReference type="EMBL" id="LT841358">
    <property type="protein sequence ID" value="SMH71126.1"/>
    <property type="molecule type" value="Genomic_DNA"/>
</dbReference>
<keyword evidence="2" id="KW-1185">Reference proteome</keyword>
<dbReference type="Proteomes" id="UP000230607">
    <property type="component" value="Chromosome 1"/>
</dbReference>
<accession>A0A2H1FEB9</accession>
<proteinExistence type="predicted"/>
<evidence type="ECO:0000313" key="1">
    <source>
        <dbReference type="EMBL" id="SMH71126.1"/>
    </source>
</evidence>
<sequence length="58" mass="6839">MFVIIILPMKVKLFEEFIAMFRRKPKSKGLLKSYFLLRSIHNQKTDHLTCVSPLSVNM</sequence>
<reference evidence="2" key="1">
    <citation type="submission" date="2017-03" db="EMBL/GenBank/DDBJ databases">
        <authorList>
            <person name="Herbold C."/>
        </authorList>
    </citation>
    <scope>NUCLEOTIDE SEQUENCE [LARGE SCALE GENOMIC DNA]</scope>
</reference>
<gene>
    <name evidence="1" type="ORF">NCS_10933</name>
</gene>
<dbReference type="AlphaFoldDB" id="A0A2H1FEB9"/>